<protein>
    <recommendedName>
        <fullName evidence="8">Amine oxidase domain-containing protein</fullName>
    </recommendedName>
</protein>
<evidence type="ECO:0000256" key="7">
    <source>
        <dbReference type="ARBA" id="ARBA00023002"/>
    </source>
</evidence>
<keyword evidence="10" id="KW-1185">Reference proteome</keyword>
<evidence type="ECO:0000256" key="4">
    <source>
        <dbReference type="ARBA" id="ARBA00022490"/>
    </source>
</evidence>
<dbReference type="GO" id="GO:0046592">
    <property type="term" value="F:polyamine oxidase activity"/>
    <property type="evidence" value="ECO:0007669"/>
    <property type="project" value="TreeGrafter"/>
</dbReference>
<evidence type="ECO:0000256" key="1">
    <source>
        <dbReference type="ARBA" id="ARBA00001974"/>
    </source>
</evidence>
<evidence type="ECO:0000256" key="6">
    <source>
        <dbReference type="ARBA" id="ARBA00022827"/>
    </source>
</evidence>
<proteinExistence type="inferred from homology"/>
<feature type="domain" description="Amine oxidase" evidence="8">
    <location>
        <begin position="16"/>
        <end position="539"/>
    </location>
</feature>
<dbReference type="Proteomes" id="UP001345219">
    <property type="component" value="Chromosome 2"/>
</dbReference>
<accession>A0AAN7JX39</accession>
<evidence type="ECO:0000256" key="2">
    <source>
        <dbReference type="ARBA" id="ARBA00004496"/>
    </source>
</evidence>
<dbReference type="Gene3D" id="3.50.50.60">
    <property type="entry name" value="FAD/NAD(P)-binding domain"/>
    <property type="match status" value="1"/>
</dbReference>
<comment type="cofactor">
    <cofactor evidence="1">
        <name>FAD</name>
        <dbReference type="ChEBI" id="CHEBI:57692"/>
    </cofactor>
</comment>
<evidence type="ECO:0000256" key="3">
    <source>
        <dbReference type="ARBA" id="ARBA00005995"/>
    </source>
</evidence>
<gene>
    <name evidence="9" type="ORF">SAY87_002554</name>
</gene>
<keyword evidence="4" id="KW-0963">Cytoplasm</keyword>
<comment type="subcellular location">
    <subcellularLocation>
        <location evidence="2">Cytoplasm</location>
    </subcellularLocation>
</comment>
<dbReference type="AlphaFoldDB" id="A0AAN7JX39"/>
<dbReference type="Pfam" id="PF01593">
    <property type="entry name" value="Amino_oxidase"/>
    <property type="match status" value="1"/>
</dbReference>
<evidence type="ECO:0000313" key="10">
    <source>
        <dbReference type="Proteomes" id="UP001345219"/>
    </source>
</evidence>
<comment type="caution">
    <text evidence="9">The sequence shown here is derived from an EMBL/GenBank/DDBJ whole genome shotgun (WGS) entry which is preliminary data.</text>
</comment>
<dbReference type="SUPFAM" id="SSF54373">
    <property type="entry name" value="FAD-linked reductases, C-terminal domain"/>
    <property type="match status" value="1"/>
</dbReference>
<comment type="similarity">
    <text evidence="3">Belongs to the flavin monoamine oxidase family.</text>
</comment>
<name>A0AAN7JX39_9MYRT</name>
<keyword evidence="5" id="KW-0285">Flavoprotein</keyword>
<dbReference type="InterPro" id="IPR036188">
    <property type="entry name" value="FAD/NAD-bd_sf"/>
</dbReference>
<keyword evidence="7" id="KW-0560">Oxidoreductase</keyword>
<dbReference type="GO" id="GO:0005737">
    <property type="term" value="C:cytoplasm"/>
    <property type="evidence" value="ECO:0007669"/>
    <property type="project" value="UniProtKB-SubCell"/>
</dbReference>
<evidence type="ECO:0000256" key="5">
    <source>
        <dbReference type="ARBA" id="ARBA00022630"/>
    </source>
</evidence>
<evidence type="ECO:0000259" key="8">
    <source>
        <dbReference type="Pfam" id="PF01593"/>
    </source>
</evidence>
<sequence length="545" mass="59939">MEQTKKPRIVIIGAGMAGLTAANKLYTSISRGGSMDDAALELLVVEGGSRIGGRINTSEFGGNRVEMGATWIHGIDGSPIHGIAKEIQALVSEQPWECMHGFLDGSVTMAEGGHEVSPCIVERVSTLFRVLMGFAGNPWEEGSSSSKDDKYYYDIAAEALEACAGRGGSLGSFLRKGLEIYWQRSDHHLRDETIRALEEATFSMHENTQRTYTSAGDLFRLDFIAEREYRMFPGEEVTIARGYSSIIDHLASALPKGMIQLNRKVSRIQWDLAGHYGRCCEDDDANRPVKVHFSDGSVLSADHVIVTVSLGVLKAGISQQGRGLFCPPLPDFKIEAISRLGFGVVNKLFIQEGPSHRSDNFPFLQMAFHPSDSEISNCRKMKVPRWMRRTASICPIHKNSNILLSWFAGDEALELEELMDQEIIDGVSSTVSCLLSNPNPNPDPSKKSCNGGSNRGLDINITRVLKSKWGSDPLFLGSYSYVQVGSSGDDLDALAEPLPNAESLFRLQILFAGEATHRTHYSTTHGAYFSGLREANRLLEHYQAN</sequence>
<dbReference type="EMBL" id="JAXIOK010000015">
    <property type="protein sequence ID" value="KAK4754450.1"/>
    <property type="molecule type" value="Genomic_DNA"/>
</dbReference>
<dbReference type="Gene3D" id="3.90.660.10">
    <property type="match status" value="1"/>
</dbReference>
<dbReference type="InterPro" id="IPR050281">
    <property type="entry name" value="Flavin_monoamine_oxidase"/>
</dbReference>
<dbReference type="PANTHER" id="PTHR10742:SF405">
    <property type="entry name" value="PEROXISOMAL N(1)-ACETYL-SPERMINE_SPERMIDINE OXIDASE"/>
    <property type="match status" value="1"/>
</dbReference>
<dbReference type="InterPro" id="IPR002937">
    <property type="entry name" value="Amino_oxidase"/>
</dbReference>
<organism evidence="9 10">
    <name type="scientific">Trapa incisa</name>
    <dbReference type="NCBI Taxonomy" id="236973"/>
    <lineage>
        <taxon>Eukaryota</taxon>
        <taxon>Viridiplantae</taxon>
        <taxon>Streptophyta</taxon>
        <taxon>Embryophyta</taxon>
        <taxon>Tracheophyta</taxon>
        <taxon>Spermatophyta</taxon>
        <taxon>Magnoliopsida</taxon>
        <taxon>eudicotyledons</taxon>
        <taxon>Gunneridae</taxon>
        <taxon>Pentapetalae</taxon>
        <taxon>rosids</taxon>
        <taxon>malvids</taxon>
        <taxon>Myrtales</taxon>
        <taxon>Lythraceae</taxon>
        <taxon>Trapa</taxon>
    </lineage>
</organism>
<dbReference type="SUPFAM" id="SSF51905">
    <property type="entry name" value="FAD/NAD(P)-binding domain"/>
    <property type="match status" value="1"/>
</dbReference>
<dbReference type="PANTHER" id="PTHR10742">
    <property type="entry name" value="FLAVIN MONOAMINE OXIDASE"/>
    <property type="match status" value="1"/>
</dbReference>
<keyword evidence="6" id="KW-0274">FAD</keyword>
<reference evidence="9 10" key="1">
    <citation type="journal article" date="2023" name="Hortic Res">
        <title>Pangenome of water caltrop reveals structural variations and asymmetric subgenome divergence after allopolyploidization.</title>
        <authorList>
            <person name="Zhang X."/>
            <person name="Chen Y."/>
            <person name="Wang L."/>
            <person name="Yuan Y."/>
            <person name="Fang M."/>
            <person name="Shi L."/>
            <person name="Lu R."/>
            <person name="Comes H.P."/>
            <person name="Ma Y."/>
            <person name="Chen Y."/>
            <person name="Huang G."/>
            <person name="Zhou Y."/>
            <person name="Zheng Z."/>
            <person name="Qiu Y."/>
        </authorList>
    </citation>
    <scope>NUCLEOTIDE SEQUENCE [LARGE SCALE GENOMIC DNA]</scope>
    <source>
        <tissue evidence="9">Roots</tissue>
    </source>
</reference>
<evidence type="ECO:0000313" key="9">
    <source>
        <dbReference type="EMBL" id="KAK4754450.1"/>
    </source>
</evidence>